<proteinExistence type="predicted"/>
<dbReference type="EMBL" id="AP018203">
    <property type="protein sequence ID" value="BAY57000.1"/>
    <property type="molecule type" value="Genomic_DNA"/>
</dbReference>
<accession>A0A1Z4JJU0</accession>
<sequence length="77" mass="8990">MTLRELIDAEFDQLSEQELDELYRIVEQFVIQRKQSNKGGIMSRLRQIKVEAPEDFSASLDAYMNGEKQLSEQSDIH</sequence>
<evidence type="ECO:0000313" key="2">
    <source>
        <dbReference type="Proteomes" id="UP000217895"/>
    </source>
</evidence>
<gene>
    <name evidence="1" type="ORF">NIES2135_38630</name>
</gene>
<reference evidence="1 2" key="1">
    <citation type="submission" date="2017-06" db="EMBL/GenBank/DDBJ databases">
        <title>Genome sequencing of cyanobaciteial culture collection at National Institute for Environmental Studies (NIES).</title>
        <authorList>
            <person name="Hirose Y."/>
            <person name="Shimura Y."/>
            <person name="Fujisawa T."/>
            <person name="Nakamura Y."/>
            <person name="Kawachi M."/>
        </authorList>
    </citation>
    <scope>NUCLEOTIDE SEQUENCE [LARGE SCALE GENOMIC DNA]</scope>
    <source>
        <strain evidence="1 2">NIES-2135</strain>
    </source>
</reference>
<evidence type="ECO:0000313" key="1">
    <source>
        <dbReference type="EMBL" id="BAY57000.1"/>
    </source>
</evidence>
<organism evidence="1 2">
    <name type="scientific">Leptolyngbya boryana NIES-2135</name>
    <dbReference type="NCBI Taxonomy" id="1973484"/>
    <lineage>
        <taxon>Bacteria</taxon>
        <taxon>Bacillati</taxon>
        <taxon>Cyanobacteriota</taxon>
        <taxon>Cyanophyceae</taxon>
        <taxon>Leptolyngbyales</taxon>
        <taxon>Leptolyngbyaceae</taxon>
        <taxon>Leptolyngbya group</taxon>
        <taxon>Leptolyngbya</taxon>
    </lineage>
</organism>
<dbReference type="Proteomes" id="UP000217895">
    <property type="component" value="Chromosome"/>
</dbReference>
<keyword evidence="2" id="KW-1185">Reference proteome</keyword>
<dbReference type="AlphaFoldDB" id="A0A1Z4JJU0"/>
<name>A0A1Z4JJU0_LEPBY</name>
<evidence type="ECO:0008006" key="3">
    <source>
        <dbReference type="Google" id="ProtNLM"/>
    </source>
</evidence>
<protein>
    <recommendedName>
        <fullName evidence="3">DUF2281 domain-containing protein</fullName>
    </recommendedName>
</protein>